<evidence type="ECO:0008006" key="3">
    <source>
        <dbReference type="Google" id="ProtNLM"/>
    </source>
</evidence>
<dbReference type="RefSeq" id="XP_066664013.1">
    <property type="nucleotide sequence ID" value="XM_066818321.1"/>
</dbReference>
<reference evidence="1 2" key="1">
    <citation type="submission" date="2023-01" db="EMBL/GenBank/DDBJ databases">
        <title>Analysis of 21 Apiospora genomes using comparative genomics revels a genus with tremendous synthesis potential of carbohydrate active enzymes and secondary metabolites.</title>
        <authorList>
            <person name="Sorensen T."/>
        </authorList>
    </citation>
    <scope>NUCLEOTIDE SEQUENCE [LARGE SCALE GENOMIC DNA]</scope>
    <source>
        <strain evidence="1 2">CBS 114990</strain>
    </source>
</reference>
<dbReference type="InterPro" id="IPR002110">
    <property type="entry name" value="Ankyrin_rpt"/>
</dbReference>
<protein>
    <recommendedName>
        <fullName evidence="3">Ankyrin</fullName>
    </recommendedName>
</protein>
<dbReference type="EMBL" id="JAQQWN010000009">
    <property type="protein sequence ID" value="KAK8067260.1"/>
    <property type="molecule type" value="Genomic_DNA"/>
</dbReference>
<organism evidence="1 2">
    <name type="scientific">Apiospora hydei</name>
    <dbReference type="NCBI Taxonomy" id="1337664"/>
    <lineage>
        <taxon>Eukaryota</taxon>
        <taxon>Fungi</taxon>
        <taxon>Dikarya</taxon>
        <taxon>Ascomycota</taxon>
        <taxon>Pezizomycotina</taxon>
        <taxon>Sordariomycetes</taxon>
        <taxon>Xylariomycetidae</taxon>
        <taxon>Amphisphaeriales</taxon>
        <taxon>Apiosporaceae</taxon>
        <taxon>Apiospora</taxon>
    </lineage>
</organism>
<accession>A0ABR1V7U4</accession>
<dbReference type="GeneID" id="92051381"/>
<dbReference type="Pfam" id="PF00023">
    <property type="entry name" value="Ank"/>
    <property type="match status" value="1"/>
</dbReference>
<keyword evidence="2" id="KW-1185">Reference proteome</keyword>
<name>A0ABR1V7U4_9PEZI</name>
<dbReference type="InterPro" id="IPR036770">
    <property type="entry name" value="Ankyrin_rpt-contain_sf"/>
</dbReference>
<sequence length="115" mass="12421">MAVIRNDANEVVRILTRYPGSISEVDIHGQSPLHLAAGKPQILHTLVKSADSSILNHVDRAGATALEAAMVLSSGQCINEASSRRCRRCVCVQCVELLLEAGSSVRMQRIGLSWL</sequence>
<dbReference type="Proteomes" id="UP001433268">
    <property type="component" value="Unassembled WGS sequence"/>
</dbReference>
<dbReference type="Gene3D" id="1.25.40.20">
    <property type="entry name" value="Ankyrin repeat-containing domain"/>
    <property type="match status" value="1"/>
</dbReference>
<comment type="caution">
    <text evidence="1">The sequence shown here is derived from an EMBL/GenBank/DDBJ whole genome shotgun (WGS) entry which is preliminary data.</text>
</comment>
<proteinExistence type="predicted"/>
<dbReference type="SUPFAM" id="SSF48403">
    <property type="entry name" value="Ankyrin repeat"/>
    <property type="match status" value="1"/>
</dbReference>
<evidence type="ECO:0000313" key="2">
    <source>
        <dbReference type="Proteomes" id="UP001433268"/>
    </source>
</evidence>
<gene>
    <name evidence="1" type="ORF">PG997_014007</name>
</gene>
<evidence type="ECO:0000313" key="1">
    <source>
        <dbReference type="EMBL" id="KAK8067260.1"/>
    </source>
</evidence>